<dbReference type="Proteomes" id="UP000054908">
    <property type="component" value="Unassembled WGS sequence"/>
</dbReference>
<dbReference type="EMBL" id="LNYL01000012">
    <property type="protein sequence ID" value="KTD30580.1"/>
    <property type="molecule type" value="Genomic_DNA"/>
</dbReference>
<dbReference type="OrthoDB" id="7066780at2"/>
<gene>
    <name evidence="1" type="ORF">Lmac_0524</name>
</gene>
<evidence type="ECO:0000313" key="2">
    <source>
        <dbReference type="Proteomes" id="UP000054908"/>
    </source>
</evidence>
<comment type="caution">
    <text evidence="1">The sequence shown here is derived from an EMBL/GenBank/DDBJ whole genome shotgun (WGS) entry which is preliminary data.</text>
</comment>
<protein>
    <submittedName>
        <fullName evidence="1">Recombination regulator RecX</fullName>
    </submittedName>
</protein>
<keyword evidence="2" id="KW-1185">Reference proteome</keyword>
<proteinExistence type="predicted"/>
<dbReference type="Gene3D" id="1.10.10.10">
    <property type="entry name" value="Winged helix-like DNA-binding domain superfamily/Winged helix DNA-binding domain"/>
    <property type="match status" value="1"/>
</dbReference>
<sequence>MDIMTTSLSYLSEMPRSEKAVREYLENKFGKSRNTLPRINSVLNCLKKERLIDDGRLAYSLAYHYAHKGDQFIIDLLKEKGINDKVITNTLAQLDSEILRAMKEIKKRFHGEFVYSEKTISFISRFLQGRRFSHLTTRAIIQKLSIQNPCNKKVA</sequence>
<organism evidence="1 2">
    <name type="scientific">Legionella maceachernii</name>
    <dbReference type="NCBI Taxonomy" id="466"/>
    <lineage>
        <taxon>Bacteria</taxon>
        <taxon>Pseudomonadati</taxon>
        <taxon>Pseudomonadota</taxon>
        <taxon>Gammaproteobacteria</taxon>
        <taxon>Legionellales</taxon>
        <taxon>Legionellaceae</taxon>
        <taxon>Legionella</taxon>
    </lineage>
</organism>
<dbReference type="InterPro" id="IPR036388">
    <property type="entry name" value="WH-like_DNA-bd_sf"/>
</dbReference>
<evidence type="ECO:0000313" key="1">
    <source>
        <dbReference type="EMBL" id="KTD30580.1"/>
    </source>
</evidence>
<accession>A0A0W0WDX9</accession>
<reference evidence="1 2" key="1">
    <citation type="submission" date="2015-11" db="EMBL/GenBank/DDBJ databases">
        <title>Genomic analysis of 38 Legionella species identifies large and diverse effector repertoires.</title>
        <authorList>
            <person name="Burstein D."/>
            <person name="Amaro F."/>
            <person name="Zusman T."/>
            <person name="Lifshitz Z."/>
            <person name="Cohen O."/>
            <person name="Gilbert J.A."/>
            <person name="Pupko T."/>
            <person name="Shuman H.A."/>
            <person name="Segal G."/>
        </authorList>
    </citation>
    <scope>NUCLEOTIDE SEQUENCE [LARGE SCALE GENOMIC DNA]</scope>
    <source>
        <strain evidence="1 2">PX-1-G2-E2</strain>
    </source>
</reference>
<dbReference type="AlphaFoldDB" id="A0A0W0WDX9"/>
<dbReference type="PATRIC" id="fig|466.6.peg.555"/>
<name>A0A0W0WDX9_9GAMM</name>
<dbReference type="STRING" id="466.Lmac_0524"/>
<dbReference type="RefSeq" id="WP_058451352.1">
    <property type="nucleotide sequence ID" value="NZ_CAAAIB010000006.1"/>
</dbReference>